<dbReference type="Proteomes" id="UP000619486">
    <property type="component" value="Unassembled WGS sequence"/>
</dbReference>
<dbReference type="InterPro" id="IPR025965">
    <property type="entry name" value="FlgD/Vpr_Ig-like"/>
</dbReference>
<dbReference type="AlphaFoldDB" id="A0A918LV87"/>
<keyword evidence="4" id="KW-1185">Reference proteome</keyword>
<dbReference type="PANTHER" id="PTHR46580:SF4">
    <property type="entry name" value="ATP_GTP-BINDING PROTEIN"/>
    <property type="match status" value="1"/>
</dbReference>
<accession>A0A918LV87</accession>
<organism evidence="3 4">
    <name type="scientific">Streptomyces purpureus</name>
    <dbReference type="NCBI Taxonomy" id="1951"/>
    <lineage>
        <taxon>Bacteria</taxon>
        <taxon>Bacillati</taxon>
        <taxon>Actinomycetota</taxon>
        <taxon>Actinomycetes</taxon>
        <taxon>Kitasatosporales</taxon>
        <taxon>Streptomycetaceae</taxon>
        <taxon>Streptomyces</taxon>
    </lineage>
</organism>
<dbReference type="Gene3D" id="2.60.40.4070">
    <property type="match status" value="1"/>
</dbReference>
<name>A0A918LV87_9ACTN</name>
<dbReference type="PANTHER" id="PTHR46580">
    <property type="entry name" value="SENSOR KINASE-RELATED"/>
    <property type="match status" value="1"/>
</dbReference>
<evidence type="ECO:0000256" key="1">
    <source>
        <dbReference type="ARBA" id="ARBA00022729"/>
    </source>
</evidence>
<dbReference type="Gene3D" id="2.130.10.130">
    <property type="entry name" value="Integrin alpha, N-terminal"/>
    <property type="match status" value="1"/>
</dbReference>
<gene>
    <name evidence="3" type="ORF">GCM10014713_55580</name>
</gene>
<evidence type="ECO:0000313" key="4">
    <source>
        <dbReference type="Proteomes" id="UP000619486"/>
    </source>
</evidence>
<comment type="caution">
    <text evidence="3">The sequence shown here is derived from an EMBL/GenBank/DDBJ whole genome shotgun (WGS) entry which is preliminary data.</text>
</comment>
<protein>
    <recommendedName>
        <fullName evidence="2">FlgD/Vpr Ig-like domain-containing protein</fullName>
    </recommendedName>
</protein>
<dbReference type="Pfam" id="PF13860">
    <property type="entry name" value="FlgD_ig"/>
    <property type="match status" value="1"/>
</dbReference>
<evidence type="ECO:0000313" key="3">
    <source>
        <dbReference type="EMBL" id="GGT54681.1"/>
    </source>
</evidence>
<proteinExistence type="predicted"/>
<dbReference type="EMBL" id="BMQQ01000027">
    <property type="protein sequence ID" value="GGT54681.1"/>
    <property type="molecule type" value="Genomic_DNA"/>
</dbReference>
<evidence type="ECO:0000259" key="2">
    <source>
        <dbReference type="Pfam" id="PF13860"/>
    </source>
</evidence>
<sequence length="494" mass="50148">MGSVSSRDVRTGKSGGTVKIADCGLNDIQALGTALYWDCGAEGSGVYDTVTKKSVTLPKHEGALLGDGYVAWQKDGVLSTTDVRGTTGTRKIGTPRVAAKGQGWTVDRSGGAVAYVDAEDAVHVVPSGVPASPLTSADAEVPATANVKTGAWAPRWWLSKPAASWQLTLKHAVTGKTVRTLTGGETRGALGASWDGKDAAGRFAADGAYTWALTARPADGQGAELTASGRMQLRGAAPVARDYAGTGSLPDAVPDLLALSGTGSLDFWHGTAAGGVSGKTVGAGWPAGVTAVPVGDMNGDRCNDVLVRMPGGELRTYKPGCGKALTPTAPYTKAGTGFAGFDVLTAPGDLSGDGMTDLVGRKNGDLYLFTARTNGTVASGVEIGTGWGGFSHIVGVGDLNGDGLGDLIGRKTTGVTYRYDGRKNGVKTAVKIFSRWGGSYNAIVGAGDLTADGKPDLVARDTSGRLHRMSGDGKGSFGAAVQIGSGFGGMKGVF</sequence>
<dbReference type="SUPFAM" id="SSF69318">
    <property type="entry name" value="Integrin alpha N-terminal domain"/>
    <property type="match status" value="1"/>
</dbReference>
<reference evidence="3" key="2">
    <citation type="submission" date="2020-09" db="EMBL/GenBank/DDBJ databases">
        <authorList>
            <person name="Sun Q."/>
            <person name="Ohkuma M."/>
        </authorList>
    </citation>
    <scope>NUCLEOTIDE SEQUENCE</scope>
    <source>
        <strain evidence="3">JCM 3172</strain>
    </source>
</reference>
<keyword evidence="1" id="KW-0732">Signal</keyword>
<feature type="domain" description="FlgD/Vpr Ig-like" evidence="2">
    <location>
        <begin position="158"/>
        <end position="216"/>
    </location>
</feature>
<dbReference type="InterPro" id="IPR013517">
    <property type="entry name" value="FG-GAP"/>
</dbReference>
<reference evidence="3" key="1">
    <citation type="journal article" date="2014" name="Int. J. Syst. Evol. Microbiol.">
        <title>Complete genome sequence of Corynebacterium casei LMG S-19264T (=DSM 44701T), isolated from a smear-ripened cheese.</title>
        <authorList>
            <consortium name="US DOE Joint Genome Institute (JGI-PGF)"/>
            <person name="Walter F."/>
            <person name="Albersmeier A."/>
            <person name="Kalinowski J."/>
            <person name="Ruckert C."/>
        </authorList>
    </citation>
    <scope>NUCLEOTIDE SEQUENCE</scope>
    <source>
        <strain evidence="3">JCM 3172</strain>
    </source>
</reference>
<dbReference type="InterPro" id="IPR028994">
    <property type="entry name" value="Integrin_alpha_N"/>
</dbReference>
<dbReference type="Pfam" id="PF13517">
    <property type="entry name" value="FG-GAP_3"/>
    <property type="match status" value="1"/>
</dbReference>